<feature type="compositionally biased region" description="Basic residues" evidence="1">
    <location>
        <begin position="1257"/>
        <end position="1270"/>
    </location>
</feature>
<gene>
    <name evidence="2" type="ORF">SSX86_017883</name>
</gene>
<feature type="compositionally biased region" description="Polar residues" evidence="1">
    <location>
        <begin position="1221"/>
        <end position="1238"/>
    </location>
</feature>
<dbReference type="Proteomes" id="UP001408789">
    <property type="component" value="Unassembled WGS sequence"/>
</dbReference>
<feature type="region of interest" description="Disordered" evidence="1">
    <location>
        <begin position="707"/>
        <end position="741"/>
    </location>
</feature>
<feature type="region of interest" description="Disordered" evidence="1">
    <location>
        <begin position="187"/>
        <end position="207"/>
    </location>
</feature>
<evidence type="ECO:0000256" key="1">
    <source>
        <dbReference type="SAM" id="MobiDB-lite"/>
    </source>
</evidence>
<keyword evidence="3" id="KW-1185">Reference proteome</keyword>
<feature type="compositionally biased region" description="Low complexity" evidence="1">
    <location>
        <begin position="664"/>
        <end position="673"/>
    </location>
</feature>
<dbReference type="GO" id="GO:0071763">
    <property type="term" value="P:nuclear membrane organization"/>
    <property type="evidence" value="ECO:0007669"/>
    <property type="project" value="TreeGrafter"/>
</dbReference>
<reference evidence="2 3" key="1">
    <citation type="submission" date="2024-04" db="EMBL/GenBank/DDBJ databases">
        <title>The reference genome of an endangered Asteraceae, Deinandra increscens subsp. villosa, native to the Central Coast of California.</title>
        <authorList>
            <person name="Guilliams M."/>
            <person name="Hasenstab-Lehman K."/>
            <person name="Meyer R."/>
            <person name="Mcevoy S."/>
        </authorList>
    </citation>
    <scope>NUCLEOTIDE SEQUENCE [LARGE SCALE GENOMIC DNA]</scope>
    <source>
        <tissue evidence="2">Leaf</tissue>
    </source>
</reference>
<name>A0AAP0CXP5_9ASTR</name>
<evidence type="ECO:0000313" key="2">
    <source>
        <dbReference type="EMBL" id="KAK9064011.1"/>
    </source>
</evidence>
<protein>
    <recommendedName>
        <fullName evidence="4">Nuclear pore complex protein NUP1</fullName>
    </recommendedName>
</protein>
<dbReference type="GO" id="GO:0016973">
    <property type="term" value="P:poly(A)+ mRNA export from nucleus"/>
    <property type="evidence" value="ECO:0007669"/>
    <property type="project" value="TreeGrafter"/>
</dbReference>
<feature type="region of interest" description="Disordered" evidence="1">
    <location>
        <begin position="1"/>
        <end position="49"/>
    </location>
</feature>
<feature type="region of interest" description="Disordered" evidence="1">
    <location>
        <begin position="1153"/>
        <end position="1177"/>
    </location>
</feature>
<feature type="compositionally biased region" description="Low complexity" evidence="1">
    <location>
        <begin position="1162"/>
        <end position="1176"/>
    </location>
</feature>
<feature type="region of interest" description="Disordered" evidence="1">
    <location>
        <begin position="266"/>
        <end position="299"/>
    </location>
</feature>
<dbReference type="GO" id="GO:0005635">
    <property type="term" value="C:nuclear envelope"/>
    <property type="evidence" value="ECO:0007669"/>
    <property type="project" value="TreeGrafter"/>
</dbReference>
<feature type="region of interest" description="Disordered" evidence="1">
    <location>
        <begin position="630"/>
        <end position="682"/>
    </location>
</feature>
<comment type="caution">
    <text evidence="2">The sequence shown here is derived from an EMBL/GenBank/DDBJ whole genome shotgun (WGS) entry which is preliminary data.</text>
</comment>
<accession>A0AAP0CXP5</accession>
<feature type="region of interest" description="Disordered" evidence="1">
    <location>
        <begin position="134"/>
        <end position="153"/>
    </location>
</feature>
<feature type="compositionally biased region" description="Low complexity" evidence="1">
    <location>
        <begin position="713"/>
        <end position="741"/>
    </location>
</feature>
<dbReference type="PANTHER" id="PTHR33416:SF32">
    <property type="entry name" value="NUCLEAR PORE COMPLEX PROTEIN NUP1"/>
    <property type="match status" value="1"/>
</dbReference>
<evidence type="ECO:0000313" key="3">
    <source>
        <dbReference type="Proteomes" id="UP001408789"/>
    </source>
</evidence>
<organism evidence="2 3">
    <name type="scientific">Deinandra increscens subsp. villosa</name>
    <dbReference type="NCBI Taxonomy" id="3103831"/>
    <lineage>
        <taxon>Eukaryota</taxon>
        <taxon>Viridiplantae</taxon>
        <taxon>Streptophyta</taxon>
        <taxon>Embryophyta</taxon>
        <taxon>Tracheophyta</taxon>
        <taxon>Spermatophyta</taxon>
        <taxon>Magnoliopsida</taxon>
        <taxon>eudicotyledons</taxon>
        <taxon>Gunneridae</taxon>
        <taxon>Pentapetalae</taxon>
        <taxon>asterids</taxon>
        <taxon>campanulids</taxon>
        <taxon>Asterales</taxon>
        <taxon>Asteraceae</taxon>
        <taxon>Asteroideae</taxon>
        <taxon>Heliantheae alliance</taxon>
        <taxon>Madieae</taxon>
        <taxon>Madiinae</taxon>
        <taxon>Deinandra</taxon>
    </lineage>
</organism>
<proteinExistence type="predicted"/>
<feature type="compositionally biased region" description="Low complexity" evidence="1">
    <location>
        <begin position="1071"/>
        <end position="1091"/>
    </location>
</feature>
<sequence length="1270" mass="131571">MATAGDGSPPYQSGGAGGKFRKRPSRRSIPATPYSRPPTAVRNNKPSMLKKLVDPASRLIYAGAHKLFDVFRKNLPPLSLGPPEINEETANVHHKEDGNGNSASTSAATGISELELLLQQKTFTRSEIQRLTSVLHSKTTEPPSDDSLEKHGDKRDNFHAAISTPVVTSRVFQEEIASPAELAKHYMGSRPAGQTPRHDSKLLPRTSMTPVAQKTVGSLRNLENGFATPRSRGRSAMYTMARTPYSQSPSTFSDQIVKSDYGHGAALTSSQEHEGKTAHKRRSSVLDDDIGSGGPLRRIRHKPNLLSQRDRKELGYPVFQHLDGAGQNVLTKDEPEPKVPNYASVPTKSTQSANKILEHLDKPSPIEKSSVSTLSAMREKSPNKLRLDMLHGQALRSLEKVNSPKFLPSSANIRKPVVPELTSQSIDKTEENVSRKFPVSHNMLTSVNGDMTDTLKDKAPIIEITDLPSKVMEEPQKKHSFQMSAPEGSFEMDDDDDIHDNGHVLLPLVENNKTETSATEIIKPSALPEVSKTPELVEYNKPMFSEVSKVPERVELKKAENDISTPKTDFGFFGGSASEQGLGFKIPISSQASPSVASTETSELTQSTLQIEKISPVKVSPFSFSADQLSEFKPNADSDPKVNNSNSAFNSVPKDDHVKLSVSNNDENGNWNGNDKKSTNMFGKSESLPLAVSAATSTNGIFSFGTSTKNSSAPNTTPALNPPTFSSLAPSPASATTATTTTAISTTTTTTPAAIFSTSVSPQAFSFGSGTSTAPTTSVAETKSTSTASPFAITTFATTTTTTSTTTGSSLFGFSSPAAATSTTTTTGNGLFGFSSPAAATLTSTTTASGLFGLSSPAAATTSTSTTTGSGLFGFGSSAAATSTTTTTTTGSVPFGFSSSAAATSTTTGSVPFGFGSSSAASSTTATVSVPFSFGSSAAATSSTVTVSAPFGFSSPAAATSTATTTPGSGLFGFSSPAAASSTTTGNGVFGFSAPAAATSTTASTGSGLFGFSSSATAPSTTASQSHGSFFNITNGFQASTPASSTSTIFGSSAPAFGSSSNFGINSVGPTSENKSGSSTSGSTTSIFGSTWQQPTQKSSGFGSTFTSSPSSSVFSFGASSTPTPSFATAGASNSSFGGPSVFGNTTPVFGAVAASPNNNNDQMSMEDSMAEDSMQTHSPISPFGQAPVSAPGFMFGSATPTQTPTPSLTPAAVPFSFGGQQNQAAMPQNPFQSSSVEFNAGGGSFSLGSGGEKSSRRIVRVTKSKNRKK</sequence>
<dbReference type="EMBL" id="JBCNJP010000018">
    <property type="protein sequence ID" value="KAK9064011.1"/>
    <property type="molecule type" value="Genomic_DNA"/>
</dbReference>
<evidence type="ECO:0008006" key="4">
    <source>
        <dbReference type="Google" id="ProtNLM"/>
    </source>
</evidence>
<dbReference type="PANTHER" id="PTHR33416">
    <property type="entry name" value="NUCLEAR PORE COMPLEX PROTEIN NUP1"/>
    <property type="match status" value="1"/>
</dbReference>
<feature type="region of interest" description="Disordered" evidence="1">
    <location>
        <begin position="1221"/>
        <end position="1270"/>
    </location>
</feature>
<feature type="region of interest" description="Disordered" evidence="1">
    <location>
        <begin position="1068"/>
        <end position="1105"/>
    </location>
</feature>
<feature type="compositionally biased region" description="Gly residues" evidence="1">
    <location>
        <begin position="1241"/>
        <end position="1252"/>
    </location>
</feature>
<feature type="compositionally biased region" description="Polar residues" evidence="1">
    <location>
        <begin position="641"/>
        <end position="650"/>
    </location>
</feature>
<dbReference type="AlphaFoldDB" id="A0AAP0CXP5"/>
<feature type="region of interest" description="Disordered" evidence="1">
    <location>
        <begin position="328"/>
        <end position="350"/>
    </location>
</feature>